<dbReference type="EMBL" id="UOGF01000059">
    <property type="protein sequence ID" value="VAX30135.1"/>
    <property type="molecule type" value="Genomic_DNA"/>
</dbReference>
<feature type="non-terminal residue" evidence="2">
    <location>
        <position position="1"/>
    </location>
</feature>
<dbReference type="PANTHER" id="PTHR33408">
    <property type="entry name" value="TRANSPOSASE"/>
    <property type="match status" value="1"/>
</dbReference>
<dbReference type="Pfam" id="PF13751">
    <property type="entry name" value="DDE_Tnp_1_6"/>
    <property type="match status" value="1"/>
</dbReference>
<gene>
    <name evidence="2" type="ORF">MNBD_NITROSPIRAE01-1289</name>
</gene>
<dbReference type="InterPro" id="IPR025668">
    <property type="entry name" value="Tnp_DDE_dom"/>
</dbReference>
<evidence type="ECO:0000259" key="1">
    <source>
        <dbReference type="Pfam" id="PF13751"/>
    </source>
</evidence>
<feature type="domain" description="Transposase DDE" evidence="1">
    <location>
        <begin position="7"/>
        <end position="109"/>
    </location>
</feature>
<sequence length="124" mass="14832">YLPYRFEGNEKRRNKIKRVFYYVGESCQSCEQKILCTKSKNPRRITRCPEEGSIDRMQLRMQQYPEIMKKRKAIVEHPFGTIKFWNHQNAFLMRGLEKVLSTLAYNMKRVIKIVGVKKMIEALV</sequence>
<proteinExistence type="predicted"/>
<organism evidence="2">
    <name type="scientific">hydrothermal vent metagenome</name>
    <dbReference type="NCBI Taxonomy" id="652676"/>
    <lineage>
        <taxon>unclassified sequences</taxon>
        <taxon>metagenomes</taxon>
        <taxon>ecological metagenomes</taxon>
    </lineage>
</organism>
<protein>
    <recommendedName>
        <fullName evidence="1">Transposase DDE domain-containing protein</fullName>
    </recommendedName>
</protein>
<reference evidence="2" key="1">
    <citation type="submission" date="2018-06" db="EMBL/GenBank/DDBJ databases">
        <authorList>
            <person name="Zhirakovskaya E."/>
        </authorList>
    </citation>
    <scope>NUCLEOTIDE SEQUENCE</scope>
</reference>
<evidence type="ECO:0000313" key="2">
    <source>
        <dbReference type="EMBL" id="VAX30135.1"/>
    </source>
</evidence>
<name>A0A3B1DEI6_9ZZZZ</name>
<dbReference type="PANTHER" id="PTHR33408:SF2">
    <property type="entry name" value="TRANSPOSASE DDE DOMAIN-CONTAINING PROTEIN"/>
    <property type="match status" value="1"/>
</dbReference>
<accession>A0A3B1DEI6</accession>
<dbReference type="AlphaFoldDB" id="A0A3B1DEI6"/>